<evidence type="ECO:0000313" key="2">
    <source>
        <dbReference type="Proteomes" id="UP001152484"/>
    </source>
</evidence>
<accession>A0A9P0ZF65</accession>
<keyword evidence="2" id="KW-1185">Reference proteome</keyword>
<proteinExistence type="predicted"/>
<name>A0A9P0ZF65_CUSEU</name>
<sequence length="36" mass="3907">MSSDDRMIVEISNMGPHVEGRYLFGQTPASIGAARL</sequence>
<comment type="caution">
    <text evidence="1">The sequence shown here is derived from an EMBL/GenBank/DDBJ whole genome shotgun (WGS) entry which is preliminary data.</text>
</comment>
<dbReference type="Proteomes" id="UP001152484">
    <property type="component" value="Unassembled WGS sequence"/>
</dbReference>
<organism evidence="1 2">
    <name type="scientific">Cuscuta europaea</name>
    <name type="common">European dodder</name>
    <dbReference type="NCBI Taxonomy" id="41803"/>
    <lineage>
        <taxon>Eukaryota</taxon>
        <taxon>Viridiplantae</taxon>
        <taxon>Streptophyta</taxon>
        <taxon>Embryophyta</taxon>
        <taxon>Tracheophyta</taxon>
        <taxon>Spermatophyta</taxon>
        <taxon>Magnoliopsida</taxon>
        <taxon>eudicotyledons</taxon>
        <taxon>Gunneridae</taxon>
        <taxon>Pentapetalae</taxon>
        <taxon>asterids</taxon>
        <taxon>lamiids</taxon>
        <taxon>Solanales</taxon>
        <taxon>Convolvulaceae</taxon>
        <taxon>Cuscuteae</taxon>
        <taxon>Cuscuta</taxon>
        <taxon>Cuscuta subgen. Cuscuta</taxon>
    </lineage>
</organism>
<protein>
    <submittedName>
        <fullName evidence="1">Uncharacterized protein</fullName>
    </submittedName>
</protein>
<dbReference type="EMBL" id="CAMAPE010000036">
    <property type="protein sequence ID" value="CAH9098512.1"/>
    <property type="molecule type" value="Genomic_DNA"/>
</dbReference>
<gene>
    <name evidence="1" type="ORF">CEURO_LOCUS14279</name>
</gene>
<reference evidence="1" key="1">
    <citation type="submission" date="2022-07" db="EMBL/GenBank/DDBJ databases">
        <authorList>
            <person name="Macas J."/>
            <person name="Novak P."/>
            <person name="Neumann P."/>
        </authorList>
    </citation>
    <scope>NUCLEOTIDE SEQUENCE</scope>
</reference>
<dbReference type="AlphaFoldDB" id="A0A9P0ZF65"/>
<evidence type="ECO:0000313" key="1">
    <source>
        <dbReference type="EMBL" id="CAH9098512.1"/>
    </source>
</evidence>